<sequence>MENNILENTQQNPFDDEKSNIFGHIYLANVRNRLRELENPNDIDCKRWIWELVQNAKDSISGRSDRTSVDIEIIISGDTYTFRHNGSPFTISNLTALLYKYSSGKTNDCESTGRFGTGFLTTHCLSKNVKISGEVILRNKAEPQGFTVTMYREGEDEQLLEGLKNTEKSFRTPIEVNGWTTYVYEAVTKRNKEAGDLGIKNFKENISKVMLFCSEINSIQLNENGNEYSITRDIVIENLSGGCQMLYFHIHDNHREYTKKFLCNKVDEPNELLSQKFGKKRNLRLCCAIQLDEKNDILIEPECPCLFCSLPLVGSEKHVLPFIINSPDFEPDSERQAILLEGNKMNEKTQKLSDPGVNMIILHRAQEMYVNLLKSVCCNGVGKRYHLTRGLCSTPCVTNFFDKNWYKENFMQPMRTILHQHPIVWNGNFYSRLTEVYLPKLSAYYNKEVTKDDTKQAYHFISKLYIGEVPEYEESILIENNIWKKDSRLKFISIEECVCKIEEWGTMDKLNTIMKDDDAWAWLDDFLVFIKKHHPEYLENHAIIPNMNSTFVKLTKNLASSKNVSEDMIHCIEKLGLSWKDNHIHKSILNYTSGTDHDTNYAVSKIRDHLTNWSKHFLTLMHYIPDDQDQEFIQKRKAIYEFCCTVWSDTMEEMKIIQTFPKELWNGIDDIIFKHLIKEISNYGKLDDHLYTIDFMIQFLKCVSKYYPDYRHYRLFPNQNGLFCTMDKIYEDNHIPDIFKECLKVCFDDDIKKELLDPRMSPINYLLPKDKKSIYSYNNKLKYYFELPESCNPNAHLNKDGKGLENIEYIKVEKKELAATYLIRILPEQNSSSSAEQESSLHFDYTSSASSKQRKLYHLYQLFTKTNDITQTIKENDQNEGIWKYSNTYIYRFIRNEIEKWEDLDSLSKALGKSDQEILTYLKQFIHHYSREGRVVLNQNNHFCRIDELQNEECFDDRPIPEVLKDISKLLGDDVKNCLVHPLMGKPCIKTMFYPQFCLKIDKMVKEWYEKPQNHSNSEFKEAAGNLIEIYFNDIGNKKANEYFPLTYNLKDPIILNVIYDKETRQNITKLGQYGKDAIKKLVQNPNIIKKIISGELDDNLFSSITHYDDHNDNVCVLRITGYSKITKFNIPCNAFFSFKDIIEFLHEYVNYLNDFKDSVKKEIIIYGEIYIYEYLCNSGLYKNVRWNRLSHEESQGEIIEYNGKKYCITPEDSLSHCGIIVETNDHQTIYVDVKSTNSQFNSKIPLFFDEKKIYKMKDQYSFNQYVSAIVYNVKSKPLHFFISLRDNLYQKIIQ</sequence>
<gene>
    <name evidence="1" type="ORF">BCR36DRAFT_579284</name>
</gene>
<evidence type="ECO:0000313" key="1">
    <source>
        <dbReference type="EMBL" id="ORX61263.1"/>
    </source>
</evidence>
<comment type="caution">
    <text evidence="1">The sequence shown here is derived from an EMBL/GenBank/DDBJ whole genome shotgun (WGS) entry which is preliminary data.</text>
</comment>
<dbReference type="InterPro" id="IPR036890">
    <property type="entry name" value="HATPase_C_sf"/>
</dbReference>
<accession>A0A1Y1VQ39</accession>
<dbReference type="OrthoDB" id="2145983at2759"/>
<keyword evidence="2" id="KW-1185">Reference proteome</keyword>
<evidence type="ECO:0000313" key="2">
    <source>
        <dbReference type="Proteomes" id="UP000193719"/>
    </source>
</evidence>
<dbReference type="EMBL" id="MCFH01000001">
    <property type="protein sequence ID" value="ORX61263.1"/>
    <property type="molecule type" value="Genomic_DNA"/>
</dbReference>
<organism evidence="1 2">
    <name type="scientific">Piromyces finnis</name>
    <dbReference type="NCBI Taxonomy" id="1754191"/>
    <lineage>
        <taxon>Eukaryota</taxon>
        <taxon>Fungi</taxon>
        <taxon>Fungi incertae sedis</taxon>
        <taxon>Chytridiomycota</taxon>
        <taxon>Chytridiomycota incertae sedis</taxon>
        <taxon>Neocallimastigomycetes</taxon>
        <taxon>Neocallimastigales</taxon>
        <taxon>Neocallimastigaceae</taxon>
        <taxon>Piromyces</taxon>
    </lineage>
</organism>
<protein>
    <recommendedName>
        <fullName evidence="3">Protein NO VEIN C-terminal domain-containing protein</fullName>
    </recommendedName>
</protein>
<dbReference type="SUPFAM" id="SSF55874">
    <property type="entry name" value="ATPase domain of HSP90 chaperone/DNA topoisomerase II/histidine kinase"/>
    <property type="match status" value="1"/>
</dbReference>
<dbReference type="Proteomes" id="UP000193719">
    <property type="component" value="Unassembled WGS sequence"/>
</dbReference>
<reference evidence="1 2" key="2">
    <citation type="submission" date="2016-08" db="EMBL/GenBank/DDBJ databases">
        <title>Pervasive Adenine N6-methylation of Active Genes in Fungi.</title>
        <authorList>
            <consortium name="DOE Joint Genome Institute"/>
            <person name="Mondo S.J."/>
            <person name="Dannebaum R.O."/>
            <person name="Kuo R.C."/>
            <person name="Labutti K."/>
            <person name="Haridas S."/>
            <person name="Kuo A."/>
            <person name="Salamov A."/>
            <person name="Ahrendt S.R."/>
            <person name="Lipzen A."/>
            <person name="Sullivan W."/>
            <person name="Andreopoulos W.B."/>
            <person name="Clum A."/>
            <person name="Lindquist E."/>
            <person name="Daum C."/>
            <person name="Ramamoorthy G.K."/>
            <person name="Gryganskyi A."/>
            <person name="Culley D."/>
            <person name="Magnuson J.K."/>
            <person name="James T.Y."/>
            <person name="O'Malley M.A."/>
            <person name="Stajich J.E."/>
            <person name="Spatafora J.W."/>
            <person name="Visel A."/>
            <person name="Grigoriev I.V."/>
        </authorList>
    </citation>
    <scope>NUCLEOTIDE SEQUENCE [LARGE SCALE GENOMIC DNA]</scope>
    <source>
        <strain evidence="2">finn</strain>
    </source>
</reference>
<evidence type="ECO:0008006" key="3">
    <source>
        <dbReference type="Google" id="ProtNLM"/>
    </source>
</evidence>
<dbReference type="NCBIfam" id="NF047352">
    <property type="entry name" value="P_loop_sacsin"/>
    <property type="match status" value="1"/>
</dbReference>
<reference evidence="1 2" key="1">
    <citation type="submission" date="2016-08" db="EMBL/GenBank/DDBJ databases">
        <title>Genomes of anaerobic fungi encode conserved fungal cellulosomes for biomass hydrolysis.</title>
        <authorList>
            <consortium name="DOE Joint Genome Institute"/>
            <person name="Haitjema C.H."/>
            <person name="Gilmore S.P."/>
            <person name="Henske J.K."/>
            <person name="Solomon K.V."/>
            <person name="De Groot R."/>
            <person name="Kuo A."/>
            <person name="Mondo S.J."/>
            <person name="Salamov A.A."/>
            <person name="Labutti K."/>
            <person name="Zhao Z."/>
            <person name="Chiniquy J."/>
            <person name="Barry K."/>
            <person name="Brewer H.M."/>
            <person name="Purvine S.O."/>
            <person name="Wright A.T."/>
            <person name="Boxma B."/>
            <person name="Van Alen T."/>
            <person name="Hackstein J.H."/>
            <person name="Baker S.E."/>
            <person name="Grigoriev I.V."/>
            <person name="O'Malley M.A."/>
        </authorList>
    </citation>
    <scope>NUCLEOTIDE SEQUENCE [LARGE SCALE GENOMIC DNA]</scope>
    <source>
        <strain evidence="2">finn</strain>
    </source>
</reference>
<proteinExistence type="predicted"/>
<name>A0A1Y1VQ39_9FUNG</name>